<evidence type="ECO:0000313" key="3">
    <source>
        <dbReference type="EMBL" id="EEH59975.1"/>
    </source>
</evidence>
<dbReference type="InterPro" id="IPR000999">
    <property type="entry name" value="RNase_III_dom"/>
</dbReference>
<accession>C1MLN8</accession>
<protein>
    <submittedName>
        <fullName evidence="3">Predicted protein</fullName>
    </submittedName>
</protein>
<dbReference type="Proteomes" id="UP000001876">
    <property type="component" value="Unassembled WGS sequence"/>
</dbReference>
<dbReference type="GO" id="GO:0004525">
    <property type="term" value="F:ribonuclease III activity"/>
    <property type="evidence" value="ECO:0007669"/>
    <property type="project" value="InterPro"/>
</dbReference>
<name>C1MLN8_MICPC</name>
<dbReference type="Pfam" id="PF00636">
    <property type="entry name" value="Ribonuclease_3"/>
    <property type="match status" value="1"/>
</dbReference>
<feature type="compositionally biased region" description="Basic residues" evidence="1">
    <location>
        <begin position="68"/>
        <end position="82"/>
    </location>
</feature>
<dbReference type="Gene3D" id="1.10.1520.10">
    <property type="entry name" value="Ribonuclease III domain"/>
    <property type="match status" value="1"/>
</dbReference>
<dbReference type="RefSeq" id="XP_003056599.1">
    <property type="nucleotide sequence ID" value="XM_003056553.1"/>
</dbReference>
<dbReference type="PANTHER" id="PTHR34276">
    <property type="entry name" value="MINI-RIBONUCLEASE 3"/>
    <property type="match status" value="1"/>
</dbReference>
<feature type="domain" description="RNase III" evidence="2">
    <location>
        <begin position="116"/>
        <end position="222"/>
    </location>
</feature>
<dbReference type="EMBL" id="GG663736">
    <property type="protein sequence ID" value="EEH59975.1"/>
    <property type="molecule type" value="Genomic_DNA"/>
</dbReference>
<dbReference type="GeneID" id="9681854"/>
<evidence type="ECO:0000259" key="2">
    <source>
        <dbReference type="Pfam" id="PF00636"/>
    </source>
</evidence>
<dbReference type="InterPro" id="IPR036389">
    <property type="entry name" value="RNase_III_sf"/>
</dbReference>
<evidence type="ECO:0000313" key="4">
    <source>
        <dbReference type="Proteomes" id="UP000001876"/>
    </source>
</evidence>
<sequence>MCEKVFFPPHIIVKQTTYWSNGDGAANPRHLSINQVFLHSRRVLLAFRGCRRSRPSTRRLVETEAKKKPQKKGARSKQPKKRASWECSMKAKRTAGDLVPIPVKIIDRGPDVALAYTYLGDAVWELYARQHMILRSAEKAGRTSPCGTVIRPQEATKLNWCSSVAMSDHLARLLADGTITDDEISILEWGRNFGHESRSGHKTLQHREASSLEALIAYWYLFDQDRLHLVLSHLGMILCRQPVSQLTSVQVKVTMSNVRHGRVGTTYDNLGTHYNFKSGQYCDVSEAS</sequence>
<dbReference type="GO" id="GO:0006396">
    <property type="term" value="P:RNA processing"/>
    <property type="evidence" value="ECO:0007669"/>
    <property type="project" value="InterPro"/>
</dbReference>
<reference evidence="3 4" key="1">
    <citation type="journal article" date="2009" name="Science">
        <title>Green evolution and dynamic adaptations revealed by genomes of the marine picoeukaryotes Micromonas.</title>
        <authorList>
            <person name="Worden A.Z."/>
            <person name="Lee J.H."/>
            <person name="Mock T."/>
            <person name="Rouze P."/>
            <person name="Simmons M.P."/>
            <person name="Aerts A.L."/>
            <person name="Allen A.E."/>
            <person name="Cuvelier M.L."/>
            <person name="Derelle E."/>
            <person name="Everett M.V."/>
            <person name="Foulon E."/>
            <person name="Grimwood J."/>
            <person name="Gundlach H."/>
            <person name="Henrissat B."/>
            <person name="Napoli C."/>
            <person name="McDonald S.M."/>
            <person name="Parker M.S."/>
            <person name="Rombauts S."/>
            <person name="Salamov A."/>
            <person name="Von Dassow P."/>
            <person name="Badger J.H."/>
            <person name="Coutinho P.M."/>
            <person name="Demir E."/>
            <person name="Dubchak I."/>
            <person name="Gentemann C."/>
            <person name="Eikrem W."/>
            <person name="Gready J.E."/>
            <person name="John U."/>
            <person name="Lanier W."/>
            <person name="Lindquist E.A."/>
            <person name="Lucas S."/>
            <person name="Mayer K.F."/>
            <person name="Moreau H."/>
            <person name="Not F."/>
            <person name="Otillar R."/>
            <person name="Panaud O."/>
            <person name="Pangilinan J."/>
            <person name="Paulsen I."/>
            <person name="Piegu B."/>
            <person name="Poliakov A."/>
            <person name="Robbens S."/>
            <person name="Schmutz J."/>
            <person name="Toulza E."/>
            <person name="Wyss T."/>
            <person name="Zelensky A."/>
            <person name="Zhou K."/>
            <person name="Armbrust E.V."/>
            <person name="Bhattacharya D."/>
            <person name="Goodenough U.W."/>
            <person name="Van de Peer Y."/>
            <person name="Grigoriev I.V."/>
        </authorList>
    </citation>
    <scope>NUCLEOTIDE SEQUENCE [LARGE SCALE GENOMIC DNA]</scope>
    <source>
        <strain evidence="3 4">CCMP1545</strain>
    </source>
</reference>
<feature type="region of interest" description="Disordered" evidence="1">
    <location>
        <begin position="56"/>
        <end position="85"/>
    </location>
</feature>
<dbReference type="KEGG" id="mpp:MICPUCDRAFT_70784"/>
<keyword evidence="4" id="KW-1185">Reference proteome</keyword>
<proteinExistence type="predicted"/>
<gene>
    <name evidence="3" type="ORF">MICPUCDRAFT_70784</name>
</gene>
<dbReference type="STRING" id="564608.C1MLN8"/>
<dbReference type="PANTHER" id="PTHR34276:SF1">
    <property type="entry name" value="MINI-RIBONUCLEASE 3"/>
    <property type="match status" value="1"/>
</dbReference>
<dbReference type="AlphaFoldDB" id="C1MLN8"/>
<dbReference type="SUPFAM" id="SSF69065">
    <property type="entry name" value="RNase III domain-like"/>
    <property type="match status" value="1"/>
</dbReference>
<evidence type="ECO:0000256" key="1">
    <source>
        <dbReference type="SAM" id="MobiDB-lite"/>
    </source>
</evidence>
<organism evidence="4">
    <name type="scientific">Micromonas pusilla (strain CCMP1545)</name>
    <name type="common">Picoplanktonic green alga</name>
    <dbReference type="NCBI Taxonomy" id="564608"/>
    <lineage>
        <taxon>Eukaryota</taxon>
        <taxon>Viridiplantae</taxon>
        <taxon>Chlorophyta</taxon>
        <taxon>Mamiellophyceae</taxon>
        <taxon>Mamiellales</taxon>
        <taxon>Mamiellaceae</taxon>
        <taxon>Micromonas</taxon>
    </lineage>
</organism>
<dbReference type="OrthoDB" id="495795at2759"/>